<dbReference type="EMBL" id="PKPP01008035">
    <property type="protein sequence ID" value="PWA51766.1"/>
    <property type="molecule type" value="Genomic_DNA"/>
</dbReference>
<evidence type="ECO:0000313" key="3">
    <source>
        <dbReference type="EMBL" id="PWA51766.1"/>
    </source>
</evidence>
<evidence type="ECO:0000313" key="4">
    <source>
        <dbReference type="Proteomes" id="UP000245207"/>
    </source>
</evidence>
<dbReference type="AlphaFoldDB" id="A0A2U1LRY8"/>
<dbReference type="GO" id="GO:0005829">
    <property type="term" value="C:cytosol"/>
    <property type="evidence" value="ECO:0007669"/>
    <property type="project" value="TreeGrafter"/>
</dbReference>
<dbReference type="Pfam" id="PF23292">
    <property type="entry name" value="SAND_ULT1"/>
    <property type="match status" value="1"/>
</dbReference>
<gene>
    <name evidence="3" type="ORF">CTI12_AA456560</name>
</gene>
<dbReference type="Pfam" id="PF23293">
    <property type="entry name" value="zf_ULT1"/>
    <property type="match status" value="1"/>
</dbReference>
<evidence type="ECO:0000259" key="2">
    <source>
        <dbReference type="Pfam" id="PF23293"/>
    </source>
</evidence>
<dbReference type="InterPro" id="IPR057011">
    <property type="entry name" value="ULT1/2_SAND"/>
</dbReference>
<dbReference type="PANTHER" id="PTHR34053:SF10">
    <property type="entry name" value="DEVELOPMENTAL REGULATOR, ULTRAPETALA"/>
    <property type="match status" value="1"/>
</dbReference>
<evidence type="ECO:0000259" key="1">
    <source>
        <dbReference type="Pfam" id="PF23292"/>
    </source>
</evidence>
<dbReference type="GO" id="GO:0005634">
    <property type="term" value="C:nucleus"/>
    <property type="evidence" value="ECO:0007669"/>
    <property type="project" value="TreeGrafter"/>
</dbReference>
<accession>A0A2U1LRY8</accession>
<proteinExistence type="predicted"/>
<comment type="caution">
    <text evidence="3">The sequence shown here is derived from an EMBL/GenBank/DDBJ whole genome shotgun (WGS) entry which is preliminary data.</text>
</comment>
<sequence length="188" mass="22105">MILRTRMKQKLKTSQITLISDVLDPFFRFVTELSLVPVFKPNTGTIFSNEELDEFEGVEVRALNSPVDFAKHASGTTNIQNWRTKIWVDTRDNERIKISDTCLLKYYKEDSYERPCNKTTHCDEFLQCKACKKLRRFKLECKEECRIYHDLVANKDRTCSDMGCNKHTLCETLQWFDTTIGTLYIGYM</sequence>
<dbReference type="PANTHER" id="PTHR34053">
    <property type="entry name" value="PROTEIN ULTRAPETALA 1"/>
    <property type="match status" value="1"/>
</dbReference>
<dbReference type="InterPro" id="IPR020533">
    <property type="entry name" value="Developmental_reg_ULTRAPETALA"/>
</dbReference>
<dbReference type="OrthoDB" id="660341at2759"/>
<dbReference type="STRING" id="35608.A0A2U1LRY8"/>
<feature type="domain" description="ULTRAPETALA1/2 zinc finger" evidence="2">
    <location>
        <begin position="121"/>
        <end position="171"/>
    </location>
</feature>
<keyword evidence="4" id="KW-1185">Reference proteome</keyword>
<reference evidence="3 4" key="1">
    <citation type="journal article" date="2018" name="Mol. Plant">
        <title>The genome of Artemisia annua provides insight into the evolution of Asteraceae family and artemisinin biosynthesis.</title>
        <authorList>
            <person name="Shen Q."/>
            <person name="Zhang L."/>
            <person name="Liao Z."/>
            <person name="Wang S."/>
            <person name="Yan T."/>
            <person name="Shi P."/>
            <person name="Liu M."/>
            <person name="Fu X."/>
            <person name="Pan Q."/>
            <person name="Wang Y."/>
            <person name="Lv Z."/>
            <person name="Lu X."/>
            <person name="Zhang F."/>
            <person name="Jiang W."/>
            <person name="Ma Y."/>
            <person name="Chen M."/>
            <person name="Hao X."/>
            <person name="Li L."/>
            <person name="Tang Y."/>
            <person name="Lv G."/>
            <person name="Zhou Y."/>
            <person name="Sun X."/>
            <person name="Brodelius P.E."/>
            <person name="Rose J.K.C."/>
            <person name="Tang K."/>
        </authorList>
    </citation>
    <scope>NUCLEOTIDE SEQUENCE [LARGE SCALE GENOMIC DNA]</scope>
    <source>
        <strain evidence="4">cv. Huhao1</strain>
        <tissue evidence="3">Leaf</tissue>
    </source>
</reference>
<dbReference type="InterPro" id="IPR057012">
    <property type="entry name" value="ULT1/2_Znf"/>
</dbReference>
<protein>
    <submittedName>
        <fullName evidence="3">Uncharacterized protein</fullName>
    </submittedName>
</protein>
<feature type="domain" description="ULTRAPETALA1/2 SAND" evidence="1">
    <location>
        <begin position="64"/>
        <end position="107"/>
    </location>
</feature>
<organism evidence="3 4">
    <name type="scientific">Artemisia annua</name>
    <name type="common">Sweet wormwood</name>
    <dbReference type="NCBI Taxonomy" id="35608"/>
    <lineage>
        <taxon>Eukaryota</taxon>
        <taxon>Viridiplantae</taxon>
        <taxon>Streptophyta</taxon>
        <taxon>Embryophyta</taxon>
        <taxon>Tracheophyta</taxon>
        <taxon>Spermatophyta</taxon>
        <taxon>Magnoliopsida</taxon>
        <taxon>eudicotyledons</taxon>
        <taxon>Gunneridae</taxon>
        <taxon>Pentapetalae</taxon>
        <taxon>asterids</taxon>
        <taxon>campanulids</taxon>
        <taxon>Asterales</taxon>
        <taxon>Asteraceae</taxon>
        <taxon>Asteroideae</taxon>
        <taxon>Anthemideae</taxon>
        <taxon>Artemisiinae</taxon>
        <taxon>Artemisia</taxon>
    </lineage>
</organism>
<name>A0A2U1LRY8_ARTAN</name>
<dbReference type="Proteomes" id="UP000245207">
    <property type="component" value="Unassembled WGS sequence"/>
</dbReference>